<proteinExistence type="predicted"/>
<comment type="caution">
    <text evidence="2">The sequence shown here is derived from an EMBL/GenBank/DDBJ whole genome shotgun (WGS) entry which is preliminary data.</text>
</comment>
<evidence type="ECO:0000313" key="3">
    <source>
        <dbReference type="Proteomes" id="UP000192247"/>
    </source>
</evidence>
<gene>
    <name evidence="2" type="ORF">BIW11_01862</name>
</gene>
<dbReference type="Proteomes" id="UP000192247">
    <property type="component" value="Unassembled WGS sequence"/>
</dbReference>
<organism evidence="2 3">
    <name type="scientific">Tropilaelaps mercedesae</name>
    <dbReference type="NCBI Taxonomy" id="418985"/>
    <lineage>
        <taxon>Eukaryota</taxon>
        <taxon>Metazoa</taxon>
        <taxon>Ecdysozoa</taxon>
        <taxon>Arthropoda</taxon>
        <taxon>Chelicerata</taxon>
        <taxon>Arachnida</taxon>
        <taxon>Acari</taxon>
        <taxon>Parasitiformes</taxon>
        <taxon>Mesostigmata</taxon>
        <taxon>Gamasina</taxon>
        <taxon>Dermanyssoidea</taxon>
        <taxon>Laelapidae</taxon>
        <taxon>Tropilaelaps</taxon>
    </lineage>
</organism>
<dbReference type="EMBL" id="MNPL01021394">
    <property type="protein sequence ID" value="OQR69358.1"/>
    <property type="molecule type" value="Genomic_DNA"/>
</dbReference>
<name>A0A1V9X7G8_9ACAR</name>
<reference evidence="2 3" key="1">
    <citation type="journal article" date="2017" name="Gigascience">
        <title>Draft genome of the honey bee ectoparasitic mite, Tropilaelaps mercedesae, is shaped by the parasitic life history.</title>
        <authorList>
            <person name="Dong X."/>
            <person name="Armstrong S.D."/>
            <person name="Xia D."/>
            <person name="Makepeace B.L."/>
            <person name="Darby A.C."/>
            <person name="Kadowaki T."/>
        </authorList>
    </citation>
    <scope>NUCLEOTIDE SEQUENCE [LARGE SCALE GENOMIC DNA]</scope>
    <source>
        <strain evidence="2">Wuxi-XJTLU</strain>
    </source>
</reference>
<evidence type="ECO:0000256" key="1">
    <source>
        <dbReference type="SAM" id="MobiDB-lite"/>
    </source>
</evidence>
<feature type="region of interest" description="Disordered" evidence="1">
    <location>
        <begin position="23"/>
        <end position="78"/>
    </location>
</feature>
<accession>A0A1V9X7G8</accession>
<sequence length="78" mass="8368">MGGVQAMPSPECRCPPVWGDGAAWTRTPGGKATRRDQAAQAVRPVECPRAPGRRRLPLARPPDPITSEIPEPAERQSA</sequence>
<dbReference type="AlphaFoldDB" id="A0A1V9X7G8"/>
<keyword evidence="3" id="KW-1185">Reference proteome</keyword>
<dbReference type="InParanoid" id="A0A1V9X7G8"/>
<evidence type="ECO:0000313" key="2">
    <source>
        <dbReference type="EMBL" id="OQR69358.1"/>
    </source>
</evidence>
<protein>
    <submittedName>
        <fullName evidence="2">Uncharacterized protein</fullName>
    </submittedName>
</protein>